<accession>A0A4Y4CSU7</accession>
<comment type="caution">
    <text evidence="1">The sequence shown here is derived from an EMBL/GenBank/DDBJ whole genome shotgun (WGS) entry which is preliminary data.</text>
</comment>
<sequence length="262" mass="29069">MAPLTVSLVLYRPESALLRATLAALEVASRRADLQPDLFLIDNGGSAEALAGLELPAGWTVHHIAGHGNVGFGCGHNLSLDGAGDFHLILNPDLELAPDALVEARAFMAAHPECGLLAPAAHWDDGRIQYLCKRVPSVFDLFLRGFAPGWLRRLNARRMARYEMQDLIGEQVVWDPPLVSGAFMLFRTGVLRRLGGFDPDFFLYFEDYDLSLRAARLTRIAYVPAVKVVHHGGHAARKGLHHIRLFVSGAARFFNKHGWRWF</sequence>
<protein>
    <submittedName>
        <fullName evidence="1">Glycosyl transferase</fullName>
    </submittedName>
</protein>
<dbReference type="EMBL" id="BJNV01000032">
    <property type="protein sequence ID" value="GEC96025.1"/>
    <property type="molecule type" value="Genomic_DNA"/>
</dbReference>
<dbReference type="Gene3D" id="3.90.550.10">
    <property type="entry name" value="Spore Coat Polysaccharide Biosynthesis Protein SpsA, Chain A"/>
    <property type="match status" value="1"/>
</dbReference>
<dbReference type="PANTHER" id="PTHR43179">
    <property type="entry name" value="RHAMNOSYLTRANSFERASE WBBL"/>
    <property type="match status" value="1"/>
</dbReference>
<reference evidence="1 2" key="1">
    <citation type="submission" date="2019-06" db="EMBL/GenBank/DDBJ databases">
        <title>Whole genome shotgun sequence of Zoogloea ramigera NBRC 15342.</title>
        <authorList>
            <person name="Hosoyama A."/>
            <person name="Uohara A."/>
            <person name="Ohji S."/>
            <person name="Ichikawa N."/>
        </authorList>
    </citation>
    <scope>NUCLEOTIDE SEQUENCE [LARGE SCALE GENOMIC DNA]</scope>
    <source>
        <strain evidence="1 2">NBRC 15342</strain>
    </source>
</reference>
<dbReference type="Pfam" id="PF13641">
    <property type="entry name" value="Glyco_tranf_2_3"/>
    <property type="match status" value="1"/>
</dbReference>
<keyword evidence="1" id="KW-0808">Transferase</keyword>
<dbReference type="GO" id="GO:0016740">
    <property type="term" value="F:transferase activity"/>
    <property type="evidence" value="ECO:0007669"/>
    <property type="project" value="UniProtKB-KW"/>
</dbReference>
<keyword evidence="2" id="KW-1185">Reference proteome</keyword>
<dbReference type="OrthoDB" id="9771846at2"/>
<evidence type="ECO:0000313" key="2">
    <source>
        <dbReference type="Proteomes" id="UP000318422"/>
    </source>
</evidence>
<organism evidence="1 2">
    <name type="scientific">Zoogloea ramigera</name>
    <dbReference type="NCBI Taxonomy" id="350"/>
    <lineage>
        <taxon>Bacteria</taxon>
        <taxon>Pseudomonadati</taxon>
        <taxon>Pseudomonadota</taxon>
        <taxon>Betaproteobacteria</taxon>
        <taxon>Rhodocyclales</taxon>
        <taxon>Zoogloeaceae</taxon>
        <taxon>Zoogloea</taxon>
    </lineage>
</organism>
<dbReference type="Proteomes" id="UP000318422">
    <property type="component" value="Unassembled WGS sequence"/>
</dbReference>
<evidence type="ECO:0000313" key="1">
    <source>
        <dbReference type="EMBL" id="GEC96025.1"/>
    </source>
</evidence>
<name>A0A4Y4CSU7_ZOORA</name>
<dbReference type="RefSeq" id="WP_141351933.1">
    <property type="nucleotide sequence ID" value="NZ_BJNV01000032.1"/>
</dbReference>
<dbReference type="PANTHER" id="PTHR43179:SF10">
    <property type="entry name" value="GLYCOSYL TRANSFERASE"/>
    <property type="match status" value="1"/>
</dbReference>
<dbReference type="SUPFAM" id="SSF53448">
    <property type="entry name" value="Nucleotide-diphospho-sugar transferases"/>
    <property type="match status" value="1"/>
</dbReference>
<proteinExistence type="predicted"/>
<gene>
    <name evidence="1" type="ORF">ZRA01_20980</name>
</gene>
<dbReference type="InterPro" id="IPR029044">
    <property type="entry name" value="Nucleotide-diphossugar_trans"/>
</dbReference>
<dbReference type="AlphaFoldDB" id="A0A4Y4CSU7"/>